<organism evidence="1 2">
    <name type="scientific">Nonomuraea muscovyensis</name>
    <dbReference type="NCBI Taxonomy" id="1124761"/>
    <lineage>
        <taxon>Bacteria</taxon>
        <taxon>Bacillati</taxon>
        <taxon>Actinomycetota</taxon>
        <taxon>Actinomycetes</taxon>
        <taxon>Streptosporangiales</taxon>
        <taxon>Streptosporangiaceae</taxon>
        <taxon>Nonomuraea</taxon>
    </lineage>
</organism>
<keyword evidence="2" id="KW-1185">Reference proteome</keyword>
<evidence type="ECO:0000313" key="1">
    <source>
        <dbReference type="EMBL" id="MBB6347941.1"/>
    </source>
</evidence>
<sequence length="58" mass="6315">MVLCSLPDVGVALAEARWVLKADGQIRSLEHVRADTRVLARAIRGAGRRAGPRLPRGR</sequence>
<gene>
    <name evidence="1" type="ORF">FHU36_004486</name>
</gene>
<comment type="caution">
    <text evidence="1">The sequence shown here is derived from an EMBL/GenBank/DDBJ whole genome shotgun (WGS) entry which is preliminary data.</text>
</comment>
<dbReference type="Proteomes" id="UP000583800">
    <property type="component" value="Unassembled WGS sequence"/>
</dbReference>
<dbReference type="AlphaFoldDB" id="A0A7X0C5C8"/>
<proteinExistence type="predicted"/>
<evidence type="ECO:0000313" key="2">
    <source>
        <dbReference type="Proteomes" id="UP000583800"/>
    </source>
</evidence>
<dbReference type="EMBL" id="JACHJB010000002">
    <property type="protein sequence ID" value="MBB6347941.1"/>
    <property type="molecule type" value="Genomic_DNA"/>
</dbReference>
<reference evidence="1 2" key="1">
    <citation type="submission" date="2020-08" db="EMBL/GenBank/DDBJ databases">
        <title>Sequencing the genomes of 1000 actinobacteria strains.</title>
        <authorList>
            <person name="Klenk H.-P."/>
        </authorList>
    </citation>
    <scope>NUCLEOTIDE SEQUENCE [LARGE SCALE GENOMIC DNA]</scope>
    <source>
        <strain evidence="1 2">DSM 45913</strain>
    </source>
</reference>
<name>A0A7X0C5C8_9ACTN</name>
<protein>
    <submittedName>
        <fullName evidence="1">Uncharacterized protein</fullName>
    </submittedName>
</protein>
<accession>A0A7X0C5C8</accession>